<dbReference type="EMBL" id="CAEZUI010000001">
    <property type="protein sequence ID" value="CAB4586925.1"/>
    <property type="molecule type" value="Genomic_DNA"/>
</dbReference>
<dbReference type="Pfam" id="PF11239">
    <property type="entry name" value="DUF3040"/>
    <property type="match status" value="1"/>
</dbReference>
<feature type="transmembrane region" description="Helical" evidence="2">
    <location>
        <begin position="44"/>
        <end position="61"/>
    </location>
</feature>
<dbReference type="InterPro" id="IPR021401">
    <property type="entry name" value="DUF3040"/>
</dbReference>
<sequence>MGLTEREKRLLAEMEAALASDDPRLQSALSSESSARTARLKSPSLLKGLALFIAGLTGLFYGVIAPFFIVGVAGFILALVGLILTIDRIGTPSAMAGSGKSPKAKSPRSSLNQRLQDRWDQRNFE</sequence>
<reference evidence="3" key="1">
    <citation type="submission" date="2020-05" db="EMBL/GenBank/DDBJ databases">
        <authorList>
            <person name="Chiriac C."/>
            <person name="Salcher M."/>
            <person name="Ghai R."/>
            <person name="Kavagutti S V."/>
        </authorList>
    </citation>
    <scope>NUCLEOTIDE SEQUENCE</scope>
</reference>
<keyword evidence="2" id="KW-0812">Transmembrane</keyword>
<name>A0A6J6FI11_9ZZZZ</name>
<accession>A0A6J6FI11</accession>
<keyword evidence="2" id="KW-0472">Membrane</keyword>
<protein>
    <submittedName>
        <fullName evidence="3">Unannotated protein</fullName>
    </submittedName>
</protein>
<evidence type="ECO:0000256" key="2">
    <source>
        <dbReference type="SAM" id="Phobius"/>
    </source>
</evidence>
<dbReference type="AlphaFoldDB" id="A0A6J6FI11"/>
<evidence type="ECO:0000256" key="1">
    <source>
        <dbReference type="SAM" id="MobiDB-lite"/>
    </source>
</evidence>
<evidence type="ECO:0000313" key="3">
    <source>
        <dbReference type="EMBL" id="CAB4586925.1"/>
    </source>
</evidence>
<feature type="compositionally biased region" description="Basic and acidic residues" evidence="1">
    <location>
        <begin position="115"/>
        <end position="125"/>
    </location>
</feature>
<keyword evidence="2" id="KW-1133">Transmembrane helix</keyword>
<feature type="region of interest" description="Disordered" evidence="1">
    <location>
        <begin position="93"/>
        <end position="125"/>
    </location>
</feature>
<gene>
    <name evidence="3" type="ORF">UFOPK1807_00023</name>
</gene>
<feature type="transmembrane region" description="Helical" evidence="2">
    <location>
        <begin position="67"/>
        <end position="86"/>
    </location>
</feature>
<organism evidence="3">
    <name type="scientific">freshwater metagenome</name>
    <dbReference type="NCBI Taxonomy" id="449393"/>
    <lineage>
        <taxon>unclassified sequences</taxon>
        <taxon>metagenomes</taxon>
        <taxon>ecological metagenomes</taxon>
    </lineage>
</organism>
<proteinExistence type="predicted"/>